<dbReference type="SFLD" id="SFLDS00019">
    <property type="entry name" value="Glutathione_Transferase_(cytos"/>
    <property type="match status" value="1"/>
</dbReference>
<evidence type="ECO:0000313" key="4">
    <source>
        <dbReference type="Proteomes" id="UP001217089"/>
    </source>
</evidence>
<reference evidence="3 4" key="1">
    <citation type="submission" date="2022-12" db="EMBL/GenBank/DDBJ databases">
        <title>Chromosome-level genome of Tegillarca granosa.</title>
        <authorList>
            <person name="Kim J."/>
        </authorList>
    </citation>
    <scope>NUCLEOTIDE SEQUENCE [LARGE SCALE GENOMIC DNA]</scope>
    <source>
        <strain evidence="3">Teg-2019</strain>
        <tissue evidence="3">Adductor muscle</tissue>
    </source>
</reference>
<dbReference type="InterPro" id="IPR010987">
    <property type="entry name" value="Glutathione-S-Trfase_C-like"/>
</dbReference>
<comment type="caution">
    <text evidence="3">The sequence shown here is derived from an EMBL/GenBank/DDBJ whole genome shotgun (WGS) entry which is preliminary data.</text>
</comment>
<organism evidence="3 4">
    <name type="scientific">Tegillarca granosa</name>
    <name type="common">Malaysian cockle</name>
    <name type="synonym">Anadara granosa</name>
    <dbReference type="NCBI Taxonomy" id="220873"/>
    <lineage>
        <taxon>Eukaryota</taxon>
        <taxon>Metazoa</taxon>
        <taxon>Spiralia</taxon>
        <taxon>Lophotrochozoa</taxon>
        <taxon>Mollusca</taxon>
        <taxon>Bivalvia</taxon>
        <taxon>Autobranchia</taxon>
        <taxon>Pteriomorphia</taxon>
        <taxon>Arcoida</taxon>
        <taxon>Arcoidea</taxon>
        <taxon>Arcidae</taxon>
        <taxon>Tegillarca</taxon>
    </lineage>
</organism>
<dbReference type="Pfam" id="PF02798">
    <property type="entry name" value="GST_N"/>
    <property type="match status" value="1"/>
</dbReference>
<protein>
    <recommendedName>
        <fullName evidence="5">Glutathione transferase</fullName>
    </recommendedName>
</protein>
<gene>
    <name evidence="3" type="ORF">KUTeg_020518</name>
</gene>
<dbReference type="PANTHER" id="PTHR11571:SF150">
    <property type="entry name" value="GLUTATHIONE S-TRANSFERASE"/>
    <property type="match status" value="1"/>
</dbReference>
<dbReference type="SUPFAM" id="SSF47616">
    <property type="entry name" value="GST C-terminal domain-like"/>
    <property type="match status" value="1"/>
</dbReference>
<feature type="domain" description="GST N-terminal" evidence="1">
    <location>
        <begin position="4"/>
        <end position="85"/>
    </location>
</feature>
<dbReference type="InterPro" id="IPR040079">
    <property type="entry name" value="Glutathione_S-Trfase"/>
</dbReference>
<dbReference type="SUPFAM" id="SSF52833">
    <property type="entry name" value="Thioredoxin-like"/>
    <property type="match status" value="1"/>
</dbReference>
<dbReference type="InterPro" id="IPR036282">
    <property type="entry name" value="Glutathione-S-Trfase_C_sf"/>
</dbReference>
<feature type="domain" description="GST C-terminal" evidence="2">
    <location>
        <begin position="49"/>
        <end position="186"/>
    </location>
</feature>
<dbReference type="InterPro" id="IPR004045">
    <property type="entry name" value="Glutathione_S-Trfase_N"/>
</dbReference>
<dbReference type="PROSITE" id="PS50405">
    <property type="entry name" value="GST_CTER"/>
    <property type="match status" value="1"/>
</dbReference>
<dbReference type="PROSITE" id="PS50404">
    <property type="entry name" value="GST_NTER"/>
    <property type="match status" value="1"/>
</dbReference>
<dbReference type="InterPro" id="IPR004046">
    <property type="entry name" value="GST_C"/>
</dbReference>
<dbReference type="Pfam" id="PF14497">
    <property type="entry name" value="GST_C_3"/>
    <property type="match status" value="1"/>
</dbReference>
<dbReference type="PANTHER" id="PTHR11571">
    <property type="entry name" value="GLUTATHIONE S-TRANSFERASE"/>
    <property type="match status" value="1"/>
</dbReference>
<dbReference type="Proteomes" id="UP001217089">
    <property type="component" value="Unassembled WGS sequence"/>
</dbReference>
<proteinExistence type="predicted"/>
<evidence type="ECO:0008006" key="5">
    <source>
        <dbReference type="Google" id="ProtNLM"/>
    </source>
</evidence>
<dbReference type="InterPro" id="IPR036249">
    <property type="entry name" value="Thioredoxin-like_sf"/>
</dbReference>
<dbReference type="CDD" id="cd03039">
    <property type="entry name" value="GST_N_Sigma_like"/>
    <property type="match status" value="1"/>
</dbReference>
<dbReference type="InterPro" id="IPR050213">
    <property type="entry name" value="GST_superfamily"/>
</dbReference>
<dbReference type="Gene3D" id="1.20.1050.130">
    <property type="match status" value="1"/>
</dbReference>
<keyword evidence="4" id="KW-1185">Reference proteome</keyword>
<name>A0ABQ9EAV8_TEGGR</name>
<evidence type="ECO:0000259" key="2">
    <source>
        <dbReference type="PROSITE" id="PS50405"/>
    </source>
</evidence>
<evidence type="ECO:0000259" key="1">
    <source>
        <dbReference type="PROSITE" id="PS50404"/>
    </source>
</evidence>
<evidence type="ECO:0000313" key="3">
    <source>
        <dbReference type="EMBL" id="KAJ8301531.1"/>
    </source>
</evidence>
<sequence>MSKPTYKFMYFGVRARGELCRMVLQAAGQDFEDVRITFEEWPKLKPCEYLSTPTGVLPVLEINSDKLCQSMTIARYLAKEYKFYAESNMEQALIDQVVDTVSDLMGTLISWKLEGDATKKLSNFVFTYFGFQLTIADMAVYDVLVTLLKMDPKCLAKFPKLQANFKRVGEHPKLKKYLETRPDIDI</sequence>
<accession>A0ABQ9EAV8</accession>
<dbReference type="EMBL" id="JARBDR010000918">
    <property type="protein sequence ID" value="KAJ8301531.1"/>
    <property type="molecule type" value="Genomic_DNA"/>
</dbReference>